<accession>A0A1I0DCV4</accession>
<dbReference type="AlphaFoldDB" id="A0A1I0DCV4"/>
<dbReference type="EMBL" id="FOHG01000079">
    <property type="protein sequence ID" value="SET30163.1"/>
    <property type="molecule type" value="Genomic_DNA"/>
</dbReference>
<dbReference type="Proteomes" id="UP000199519">
    <property type="component" value="Unassembled WGS sequence"/>
</dbReference>
<name>A0A1I0DCV4_9FIRM</name>
<reference evidence="3 4" key="1">
    <citation type="submission" date="2016-10" db="EMBL/GenBank/DDBJ databases">
        <authorList>
            <person name="Varghese N."/>
            <person name="Submissions S."/>
        </authorList>
    </citation>
    <scope>NUCLEOTIDE SEQUENCE [LARGE SCALE GENOMIC DNA]</scope>
    <source>
        <strain evidence="1 4">WG2</strain>
        <strain evidence="2 3">WG5</strain>
    </source>
</reference>
<organism evidence="2 3">
    <name type="scientific">Halanaerobium congolense</name>
    <dbReference type="NCBI Taxonomy" id="54121"/>
    <lineage>
        <taxon>Bacteria</taxon>
        <taxon>Bacillati</taxon>
        <taxon>Bacillota</taxon>
        <taxon>Clostridia</taxon>
        <taxon>Halanaerobiales</taxon>
        <taxon>Halanaerobiaceae</taxon>
        <taxon>Halanaerobium</taxon>
    </lineage>
</organism>
<dbReference type="Proteomes" id="UP000198612">
    <property type="component" value="Unassembled WGS sequence"/>
</dbReference>
<dbReference type="RefSeq" id="WP_089721096.1">
    <property type="nucleotide sequence ID" value="NZ_FNBJ01000085.1"/>
</dbReference>
<gene>
    <name evidence="1" type="ORF">SAMN04488598_1854</name>
    <name evidence="2" type="ORF">SAMN04515652_1792</name>
</gene>
<sequence>MVSKTYEKITDELESNSEYRNLEDKILDLADQEVSEEMVSVISDLREEIIESAYLEGFAAGIEKKTREEFKENITSYLKTTDLNEILDSFEFNKNKNASSN</sequence>
<keyword evidence="4" id="KW-1185">Reference proteome</keyword>
<protein>
    <submittedName>
        <fullName evidence="2">Uncharacterized protein</fullName>
    </submittedName>
</protein>
<evidence type="ECO:0000313" key="2">
    <source>
        <dbReference type="EMBL" id="SET30163.1"/>
    </source>
</evidence>
<evidence type="ECO:0000313" key="4">
    <source>
        <dbReference type="Proteomes" id="UP000199519"/>
    </source>
</evidence>
<evidence type="ECO:0000313" key="1">
    <source>
        <dbReference type="EMBL" id="SDG29163.1"/>
    </source>
</evidence>
<proteinExistence type="predicted"/>
<dbReference type="EMBL" id="FNBJ01000085">
    <property type="protein sequence ID" value="SDG29163.1"/>
    <property type="molecule type" value="Genomic_DNA"/>
</dbReference>
<evidence type="ECO:0000313" key="3">
    <source>
        <dbReference type="Proteomes" id="UP000198612"/>
    </source>
</evidence>